<keyword evidence="3" id="KW-1185">Reference proteome</keyword>
<evidence type="ECO:0000256" key="1">
    <source>
        <dbReference type="SAM" id="MobiDB-lite"/>
    </source>
</evidence>
<evidence type="ECO:0000313" key="3">
    <source>
        <dbReference type="Proteomes" id="UP000280685"/>
    </source>
</evidence>
<dbReference type="EMBL" id="LR026968">
    <property type="protein sequence ID" value="VBB81612.1"/>
    <property type="molecule type" value="Genomic_DNA"/>
</dbReference>
<evidence type="ECO:0000313" key="2">
    <source>
        <dbReference type="EMBL" id="VBB81612.1"/>
    </source>
</evidence>
<sequence length="229" mass="25735">MSVAFHVQSVPATPHLQSHPPTSRQPAATMDGFLDLPLEFVTMIVEQLCKDSNFDNRCTHALASVCLTCRLLNNFGTKHLYHDLECMKTFWSLLIRTLIKRPDIAQHVRSARVQVQLPVNCPPNVKTYFQQRIENAHPGRETEYMFKKRPYQFAAAMLASLCPNLKTPRGPDASLEHVPVLSSQHPDETEEGSILALELQPGRMGTWASSPSDSSSTQYSRNVPLRGVR</sequence>
<dbReference type="Proteomes" id="UP000280685">
    <property type="component" value="Chromosome 5"/>
</dbReference>
<name>A0ABY6SEK3_PODCO</name>
<proteinExistence type="predicted"/>
<feature type="compositionally biased region" description="Low complexity" evidence="1">
    <location>
        <begin position="209"/>
        <end position="220"/>
    </location>
</feature>
<accession>A0ABY6SEK3</accession>
<feature type="region of interest" description="Disordered" evidence="1">
    <location>
        <begin position="204"/>
        <end position="229"/>
    </location>
</feature>
<protein>
    <recommendedName>
        <fullName evidence="4">F-box domain-containing protein</fullName>
    </recommendedName>
</protein>
<reference evidence="2" key="1">
    <citation type="submission" date="2018-02" db="EMBL/GenBank/DDBJ databases">
        <authorList>
            <person name="Silar P."/>
        </authorList>
    </citation>
    <scope>NUCLEOTIDE SEQUENCE [LARGE SCALE GENOMIC DNA]</scope>
    <source>
        <strain evidence="2">T</strain>
    </source>
</reference>
<gene>
    <name evidence="2" type="ORF">PODCO_507013</name>
</gene>
<organism evidence="2 3">
    <name type="scientific">Podospora comata</name>
    <dbReference type="NCBI Taxonomy" id="48703"/>
    <lineage>
        <taxon>Eukaryota</taxon>
        <taxon>Fungi</taxon>
        <taxon>Dikarya</taxon>
        <taxon>Ascomycota</taxon>
        <taxon>Pezizomycotina</taxon>
        <taxon>Sordariomycetes</taxon>
        <taxon>Sordariomycetidae</taxon>
        <taxon>Sordariales</taxon>
        <taxon>Podosporaceae</taxon>
        <taxon>Podospora</taxon>
    </lineage>
</organism>
<evidence type="ECO:0008006" key="4">
    <source>
        <dbReference type="Google" id="ProtNLM"/>
    </source>
</evidence>